<reference evidence="3" key="1">
    <citation type="journal article" date="2020" name="Stud. Mycol.">
        <title>101 Dothideomycetes genomes: a test case for predicting lifestyles and emergence of pathogens.</title>
        <authorList>
            <person name="Haridas S."/>
            <person name="Albert R."/>
            <person name="Binder M."/>
            <person name="Bloem J."/>
            <person name="Labutti K."/>
            <person name="Salamov A."/>
            <person name="Andreopoulos B."/>
            <person name="Baker S."/>
            <person name="Barry K."/>
            <person name="Bills G."/>
            <person name="Bluhm B."/>
            <person name="Cannon C."/>
            <person name="Castanera R."/>
            <person name="Culley D."/>
            <person name="Daum C."/>
            <person name="Ezra D."/>
            <person name="Gonzalez J."/>
            <person name="Henrissat B."/>
            <person name="Kuo A."/>
            <person name="Liang C."/>
            <person name="Lipzen A."/>
            <person name="Lutzoni F."/>
            <person name="Magnuson J."/>
            <person name="Mondo S."/>
            <person name="Nolan M."/>
            <person name="Ohm R."/>
            <person name="Pangilinan J."/>
            <person name="Park H.-J."/>
            <person name="Ramirez L."/>
            <person name="Alfaro M."/>
            <person name="Sun H."/>
            <person name="Tritt A."/>
            <person name="Yoshinaga Y."/>
            <person name="Zwiers L.-H."/>
            <person name="Turgeon B."/>
            <person name="Goodwin S."/>
            <person name="Spatafora J."/>
            <person name="Crous P."/>
            <person name="Grigoriev I."/>
        </authorList>
    </citation>
    <scope>NUCLEOTIDE SEQUENCE</scope>
    <source>
        <strain evidence="3">CBS 260.36</strain>
    </source>
</reference>
<dbReference type="Proteomes" id="UP000799439">
    <property type="component" value="Unassembled WGS sequence"/>
</dbReference>
<evidence type="ECO:0000313" key="4">
    <source>
        <dbReference type="Proteomes" id="UP000799439"/>
    </source>
</evidence>
<keyword evidence="2" id="KW-0732">Signal</keyword>
<dbReference type="EMBL" id="ML996083">
    <property type="protein sequence ID" value="KAF2154832.1"/>
    <property type="molecule type" value="Genomic_DNA"/>
</dbReference>
<dbReference type="AlphaFoldDB" id="A0A9P4J7G1"/>
<feature type="region of interest" description="Disordered" evidence="1">
    <location>
        <begin position="107"/>
        <end position="127"/>
    </location>
</feature>
<keyword evidence="4" id="KW-1185">Reference proteome</keyword>
<proteinExistence type="predicted"/>
<sequence>MKFLGVAALLVAMISSATALPAANALAVPEAFPNPLALPVPGKDKGKGKAPAPPPPPTIHWNKAAHDHVTDTKDHKNIPKYEASAKAAAAEAIRQGKVSPQADFSIRKGSHVDPKTGKVDPGPNGHPNGIKGDWNTLQCQEPGMKTTSCIHVALDKNGGVARGAHVDLHNQNVDKGKTAVTHSQNKGPKVQRRAFVA</sequence>
<organism evidence="3 4">
    <name type="scientific">Myriangium duriaei CBS 260.36</name>
    <dbReference type="NCBI Taxonomy" id="1168546"/>
    <lineage>
        <taxon>Eukaryota</taxon>
        <taxon>Fungi</taxon>
        <taxon>Dikarya</taxon>
        <taxon>Ascomycota</taxon>
        <taxon>Pezizomycotina</taxon>
        <taxon>Dothideomycetes</taxon>
        <taxon>Dothideomycetidae</taxon>
        <taxon>Myriangiales</taxon>
        <taxon>Myriangiaceae</taxon>
        <taxon>Myriangium</taxon>
    </lineage>
</organism>
<evidence type="ECO:0000256" key="1">
    <source>
        <dbReference type="SAM" id="MobiDB-lite"/>
    </source>
</evidence>
<gene>
    <name evidence="3" type="ORF">K461DRAFT_103019</name>
</gene>
<accession>A0A9P4J7G1</accession>
<protein>
    <submittedName>
        <fullName evidence="3">Uncharacterized protein</fullName>
    </submittedName>
</protein>
<evidence type="ECO:0000256" key="2">
    <source>
        <dbReference type="SAM" id="SignalP"/>
    </source>
</evidence>
<feature type="region of interest" description="Disordered" evidence="1">
    <location>
        <begin position="39"/>
        <end position="58"/>
    </location>
</feature>
<feature type="chain" id="PRO_5040503136" evidence="2">
    <location>
        <begin position="20"/>
        <end position="197"/>
    </location>
</feature>
<feature type="region of interest" description="Disordered" evidence="1">
    <location>
        <begin position="176"/>
        <end position="197"/>
    </location>
</feature>
<name>A0A9P4J7G1_9PEZI</name>
<feature type="signal peptide" evidence="2">
    <location>
        <begin position="1"/>
        <end position="19"/>
    </location>
</feature>
<comment type="caution">
    <text evidence="3">The sequence shown here is derived from an EMBL/GenBank/DDBJ whole genome shotgun (WGS) entry which is preliminary data.</text>
</comment>
<evidence type="ECO:0000313" key="3">
    <source>
        <dbReference type="EMBL" id="KAF2154832.1"/>
    </source>
</evidence>